<gene>
    <name evidence="3" type="ORF">CLV80_11039</name>
</gene>
<dbReference type="AlphaFoldDB" id="A0A2T0VWE3"/>
<feature type="domain" description="Porin" evidence="2">
    <location>
        <begin position="8"/>
        <end position="345"/>
    </location>
</feature>
<dbReference type="SUPFAM" id="SSF56935">
    <property type="entry name" value="Porins"/>
    <property type="match status" value="1"/>
</dbReference>
<comment type="caution">
    <text evidence="3">The sequence shown here is derived from an EMBL/GenBank/DDBJ whole genome shotgun (WGS) entry which is preliminary data.</text>
</comment>
<proteinExistence type="predicted"/>
<organism evidence="3 4">
    <name type="scientific">Yoonia maritima</name>
    <dbReference type="NCBI Taxonomy" id="1435347"/>
    <lineage>
        <taxon>Bacteria</taxon>
        <taxon>Pseudomonadati</taxon>
        <taxon>Pseudomonadota</taxon>
        <taxon>Alphaproteobacteria</taxon>
        <taxon>Rhodobacterales</taxon>
        <taxon>Paracoccaceae</taxon>
        <taxon>Yoonia</taxon>
    </lineage>
</organism>
<dbReference type="OrthoDB" id="7874340at2"/>
<reference evidence="3 4" key="1">
    <citation type="submission" date="2018-03" db="EMBL/GenBank/DDBJ databases">
        <title>Genomic Encyclopedia of Archaeal and Bacterial Type Strains, Phase II (KMG-II): from individual species to whole genera.</title>
        <authorList>
            <person name="Goeker M."/>
        </authorList>
    </citation>
    <scope>NUCLEOTIDE SEQUENCE [LARGE SCALE GENOMIC DNA]</scope>
    <source>
        <strain evidence="3 4">DSM 101533</strain>
    </source>
</reference>
<dbReference type="InterPro" id="IPR033900">
    <property type="entry name" value="Gram_neg_porin_domain"/>
</dbReference>
<dbReference type="RefSeq" id="WP_106358524.1">
    <property type="nucleotide sequence ID" value="NZ_PVTP01000010.1"/>
</dbReference>
<feature type="chain" id="PRO_5015461510" evidence="1">
    <location>
        <begin position="21"/>
        <end position="371"/>
    </location>
</feature>
<evidence type="ECO:0000256" key="1">
    <source>
        <dbReference type="SAM" id="SignalP"/>
    </source>
</evidence>
<dbReference type="GO" id="GO:0016020">
    <property type="term" value="C:membrane"/>
    <property type="evidence" value="ECO:0007669"/>
    <property type="project" value="InterPro"/>
</dbReference>
<dbReference type="Proteomes" id="UP000238007">
    <property type="component" value="Unassembled WGS sequence"/>
</dbReference>
<name>A0A2T0VWE3_9RHOB</name>
<dbReference type="EMBL" id="PVTP01000010">
    <property type="protein sequence ID" value="PRY75953.1"/>
    <property type="molecule type" value="Genomic_DNA"/>
</dbReference>
<dbReference type="Pfam" id="PF13609">
    <property type="entry name" value="Porin_4"/>
    <property type="match status" value="1"/>
</dbReference>
<evidence type="ECO:0000313" key="3">
    <source>
        <dbReference type="EMBL" id="PRY75953.1"/>
    </source>
</evidence>
<dbReference type="Gene3D" id="2.40.160.10">
    <property type="entry name" value="Porin"/>
    <property type="match status" value="1"/>
</dbReference>
<protein>
    <submittedName>
        <fullName evidence="3">Porin-like protein</fullName>
    </submittedName>
</protein>
<evidence type="ECO:0000313" key="4">
    <source>
        <dbReference type="Proteomes" id="UP000238007"/>
    </source>
</evidence>
<dbReference type="GO" id="GO:0015288">
    <property type="term" value="F:porin activity"/>
    <property type="evidence" value="ECO:0007669"/>
    <property type="project" value="InterPro"/>
</dbReference>
<keyword evidence="1" id="KW-0732">Signal</keyword>
<feature type="signal peptide" evidence="1">
    <location>
        <begin position="1"/>
        <end position="20"/>
    </location>
</feature>
<evidence type="ECO:0000259" key="2">
    <source>
        <dbReference type="Pfam" id="PF13609"/>
    </source>
</evidence>
<sequence length="371" mass="38228">MKSILLTTSALVAFAGAAAAEVSFSGEATLGYNSRIAGDNDGFYWDANVATAMSQELDNGVTAAASFQFDAIDNDNETDIISESYVLSLTTESAGMYYGDTAFAAETLWKSAGDMESDGFSEADGETVLRGEASFGAVEAAVSYTVADADNNFPTDDSHVDQLSVAAAGDFGQFSVVAAYQEESEAAFGVLANGANGDYNTSEIFGLSVGASFSGADITVAYASDETLDESSVGVQVAYPFGPVTATVYYVSEDDAADEDNYGVTLAYSEGALSVKGDYDYDQGVNKIGLDGSYDLGNGLTILAGVYDQSDDATEANNGTDAYIAGTYDLGGGASILVSYAEAETAGAKADDEVGGPDYQDGATVELTFAF</sequence>
<keyword evidence="4" id="KW-1185">Reference proteome</keyword>
<dbReference type="InterPro" id="IPR023614">
    <property type="entry name" value="Porin_dom_sf"/>
</dbReference>
<accession>A0A2T0VWE3</accession>